<dbReference type="Proteomes" id="UP001500752">
    <property type="component" value="Unassembled WGS sequence"/>
</dbReference>
<dbReference type="Pfam" id="PF00155">
    <property type="entry name" value="Aminotran_1_2"/>
    <property type="match status" value="1"/>
</dbReference>
<dbReference type="EMBL" id="BAABEO010000026">
    <property type="protein sequence ID" value="GAA3699723.1"/>
    <property type="molecule type" value="Genomic_DNA"/>
</dbReference>
<keyword evidence="4 5" id="KW-0663">Pyridoxal phosphate</keyword>
<evidence type="ECO:0000256" key="5">
    <source>
        <dbReference type="RuleBase" id="RU003693"/>
    </source>
</evidence>
<evidence type="ECO:0000259" key="6">
    <source>
        <dbReference type="Pfam" id="PF00155"/>
    </source>
</evidence>
<proteinExistence type="inferred from homology"/>
<evidence type="ECO:0000256" key="3">
    <source>
        <dbReference type="ARBA" id="ARBA00022679"/>
    </source>
</evidence>
<dbReference type="InterPro" id="IPR004839">
    <property type="entry name" value="Aminotransferase_I/II_large"/>
</dbReference>
<keyword evidence="3" id="KW-0808">Transferase</keyword>
<evidence type="ECO:0000313" key="7">
    <source>
        <dbReference type="EMBL" id="GAA3699723.1"/>
    </source>
</evidence>
<dbReference type="SUPFAM" id="SSF53383">
    <property type="entry name" value="PLP-dependent transferases"/>
    <property type="match status" value="1"/>
</dbReference>
<dbReference type="InterPro" id="IPR050106">
    <property type="entry name" value="HistidinolP_aminotransfase"/>
</dbReference>
<keyword evidence="2" id="KW-0032">Aminotransferase</keyword>
<dbReference type="Gene3D" id="3.40.640.10">
    <property type="entry name" value="Type I PLP-dependent aspartate aminotransferase-like (Major domain)"/>
    <property type="match status" value="1"/>
</dbReference>
<dbReference type="InterPro" id="IPR001917">
    <property type="entry name" value="Aminotrans_II_pyridoxalP_BS"/>
</dbReference>
<dbReference type="PROSITE" id="PS00599">
    <property type="entry name" value="AA_TRANSFER_CLASS_2"/>
    <property type="match status" value="1"/>
</dbReference>
<dbReference type="PANTHER" id="PTHR43643:SF3">
    <property type="entry name" value="HISTIDINOL-PHOSPHATE AMINOTRANSFERASE"/>
    <property type="match status" value="1"/>
</dbReference>
<evidence type="ECO:0000256" key="4">
    <source>
        <dbReference type="ARBA" id="ARBA00022898"/>
    </source>
</evidence>
<comment type="cofactor">
    <cofactor evidence="1 5">
        <name>pyridoxal 5'-phosphate</name>
        <dbReference type="ChEBI" id="CHEBI:597326"/>
    </cofactor>
</comment>
<protein>
    <submittedName>
        <fullName evidence="7">Histidinol-phosphate transaminase</fullName>
    </submittedName>
</protein>
<organism evidence="7 8">
    <name type="scientific">Arthrobacter ginkgonis</name>
    <dbReference type="NCBI Taxonomy" id="1630594"/>
    <lineage>
        <taxon>Bacteria</taxon>
        <taxon>Bacillati</taxon>
        <taxon>Actinomycetota</taxon>
        <taxon>Actinomycetes</taxon>
        <taxon>Micrococcales</taxon>
        <taxon>Micrococcaceae</taxon>
        <taxon>Arthrobacter</taxon>
    </lineage>
</organism>
<keyword evidence="8" id="KW-1185">Reference proteome</keyword>
<dbReference type="InterPro" id="IPR015424">
    <property type="entry name" value="PyrdxlP-dep_Trfase"/>
</dbReference>
<evidence type="ECO:0000256" key="2">
    <source>
        <dbReference type="ARBA" id="ARBA00022576"/>
    </source>
</evidence>
<accession>A0ABP7D209</accession>
<dbReference type="InterPro" id="IPR015422">
    <property type="entry name" value="PyrdxlP-dep_Trfase_small"/>
</dbReference>
<sequence>MTEALQTVNRYPDYHRTAARTAIANVVGVAPEWVAVDNGSGSLLHGLARLVIEPGTTAIYGWPSFEAYPASVALAGGSPSPVDLNAEGAMDLAALRDAMGDSTRLVVLCNPNNPTGGFIGIDDLRAFLSSVPDNVLVVLDEAYREFVTAEDVSESIALVHEFENVAIVRTMSKSYGLAGVRAGYVIAQERIALALRRSSVGFALNSVADAAIIAAFSPEGLQIAEERIQRIVAERERFLAALTAAGVSHLPTESNFVFIHGDAAELTKRFEAQGVMSRPFPHAGGVRITIGAPAENDAALAVFN</sequence>
<evidence type="ECO:0000256" key="1">
    <source>
        <dbReference type="ARBA" id="ARBA00001933"/>
    </source>
</evidence>
<feature type="domain" description="Aminotransferase class I/classII large" evidence="6">
    <location>
        <begin position="4"/>
        <end position="301"/>
    </location>
</feature>
<dbReference type="InterPro" id="IPR015421">
    <property type="entry name" value="PyrdxlP-dep_Trfase_major"/>
</dbReference>
<gene>
    <name evidence="7" type="primary">hisC_3</name>
    <name evidence="7" type="ORF">GCM10023081_40690</name>
</gene>
<evidence type="ECO:0000313" key="8">
    <source>
        <dbReference type="Proteomes" id="UP001500752"/>
    </source>
</evidence>
<comment type="caution">
    <text evidence="7">The sequence shown here is derived from an EMBL/GenBank/DDBJ whole genome shotgun (WGS) entry which is preliminary data.</text>
</comment>
<reference evidence="8" key="1">
    <citation type="journal article" date="2019" name="Int. J. Syst. Evol. Microbiol.">
        <title>The Global Catalogue of Microorganisms (GCM) 10K type strain sequencing project: providing services to taxonomists for standard genome sequencing and annotation.</title>
        <authorList>
            <consortium name="The Broad Institute Genomics Platform"/>
            <consortium name="The Broad Institute Genome Sequencing Center for Infectious Disease"/>
            <person name="Wu L."/>
            <person name="Ma J."/>
        </authorList>
    </citation>
    <scope>NUCLEOTIDE SEQUENCE [LARGE SCALE GENOMIC DNA]</scope>
    <source>
        <strain evidence="8">JCM 30742</strain>
    </source>
</reference>
<comment type="similarity">
    <text evidence="5">Belongs to the class-II pyridoxal-phosphate-dependent aminotransferase family.</text>
</comment>
<dbReference type="PANTHER" id="PTHR43643">
    <property type="entry name" value="HISTIDINOL-PHOSPHATE AMINOTRANSFERASE 2"/>
    <property type="match status" value="1"/>
</dbReference>
<dbReference type="CDD" id="cd00609">
    <property type="entry name" value="AAT_like"/>
    <property type="match status" value="1"/>
</dbReference>
<name>A0ABP7D209_9MICC</name>
<dbReference type="Gene3D" id="3.90.1150.10">
    <property type="entry name" value="Aspartate Aminotransferase, domain 1"/>
    <property type="match status" value="1"/>
</dbReference>